<protein>
    <submittedName>
        <fullName evidence="1">Peptidyl-prolyl cis-trans isomerase</fullName>
    </submittedName>
</protein>
<keyword evidence="1" id="KW-0413">Isomerase</keyword>
<accession>A0ACC6SG38</accession>
<evidence type="ECO:0000313" key="2">
    <source>
        <dbReference type="Proteomes" id="UP001439875"/>
    </source>
</evidence>
<keyword evidence="2" id="KW-1185">Reference proteome</keyword>
<organism evidence="1 2">
    <name type="scientific">Robertmurraya yapensis</name>
    <name type="common">ex Hitch et al 2024</name>
    <dbReference type="NCBI Taxonomy" id="3133160"/>
    <lineage>
        <taxon>Bacteria</taxon>
        <taxon>Bacillati</taxon>
        <taxon>Bacillota</taxon>
        <taxon>Bacilli</taxon>
        <taxon>Bacillales</taxon>
        <taxon>Bacillaceae</taxon>
        <taxon>Robertmurraya</taxon>
    </lineage>
</organism>
<sequence length="294" mass="33698">MEKKLEKKQLWLIIAGLILINCLTVAFFLTKQGTGFGSGEVVATVGKEEITRQDWLNVMESRYGKDVLKELIDQKVVESLAKKYDIKVSEAAIDREMLLVKTMYGNSTEASSEEEWRKQIEASLLLEEILTKDVEIPEAELKAYYEENNSLYNIPTSYHVSQIVVKTLDEAKQAVKELEQGSNFSTLAMEMSIDEFSASQGGDLGFVRADDEYLPPKYIEAIEKLKPDKWSEPIQVEEGYAIALLHERIEGKKYGFKEVKDEIRRVIALEEMQGHSTVEDFWNEVKVDWFYGEQ</sequence>
<name>A0ACC6SG38_9BACI</name>
<gene>
    <name evidence="1" type="ORF">WMO40_20235</name>
</gene>
<evidence type="ECO:0000313" key="1">
    <source>
        <dbReference type="EMBL" id="MEQ2529005.1"/>
    </source>
</evidence>
<proteinExistence type="predicted"/>
<dbReference type="EMBL" id="JBBMEW010000026">
    <property type="protein sequence ID" value="MEQ2529005.1"/>
    <property type="molecule type" value="Genomic_DNA"/>
</dbReference>
<reference evidence="1" key="1">
    <citation type="submission" date="2024-03" db="EMBL/GenBank/DDBJ databases">
        <title>Human intestinal bacterial collection.</title>
        <authorList>
            <person name="Pauvert C."/>
            <person name="Hitch T.C.A."/>
            <person name="Clavel T."/>
        </authorList>
    </citation>
    <scope>NUCLEOTIDE SEQUENCE</scope>
    <source>
        <strain evidence="1">CLA-AA-H227</strain>
    </source>
</reference>
<comment type="caution">
    <text evidence="1">The sequence shown here is derived from an EMBL/GenBank/DDBJ whole genome shotgun (WGS) entry which is preliminary data.</text>
</comment>
<dbReference type="Proteomes" id="UP001439875">
    <property type="component" value="Unassembled WGS sequence"/>
</dbReference>